<dbReference type="EMBL" id="FNTL01000002">
    <property type="protein sequence ID" value="SEB34039.1"/>
    <property type="molecule type" value="Genomic_DNA"/>
</dbReference>
<dbReference type="OrthoDB" id="5465390at2"/>
<evidence type="ECO:0008006" key="3">
    <source>
        <dbReference type="Google" id="ProtNLM"/>
    </source>
</evidence>
<dbReference type="Pfam" id="PF01177">
    <property type="entry name" value="Asp_Glu_race"/>
    <property type="match status" value="1"/>
</dbReference>
<accession>A0A1H4IIV2</accession>
<dbReference type="Proteomes" id="UP000183407">
    <property type="component" value="Unassembled WGS sequence"/>
</dbReference>
<dbReference type="InterPro" id="IPR015942">
    <property type="entry name" value="Asp/Glu/hydantoin_racemase"/>
</dbReference>
<organism evidence="1 2">
    <name type="scientific">Rhodococcus jostii</name>
    <dbReference type="NCBI Taxonomy" id="132919"/>
    <lineage>
        <taxon>Bacteria</taxon>
        <taxon>Bacillati</taxon>
        <taxon>Actinomycetota</taxon>
        <taxon>Actinomycetes</taxon>
        <taxon>Mycobacteriales</taxon>
        <taxon>Nocardiaceae</taxon>
        <taxon>Rhodococcus</taxon>
    </lineage>
</organism>
<dbReference type="RefSeq" id="WP_143048764.1">
    <property type="nucleotide sequence ID" value="NZ_FNTL01000002.1"/>
</dbReference>
<dbReference type="AlphaFoldDB" id="A0A1H4IIV2"/>
<proteinExistence type="predicted"/>
<name>A0A1H4IIV2_RHOJO</name>
<dbReference type="GO" id="GO:0047661">
    <property type="term" value="F:amino-acid racemase activity"/>
    <property type="evidence" value="ECO:0007669"/>
    <property type="project" value="InterPro"/>
</dbReference>
<evidence type="ECO:0000313" key="1">
    <source>
        <dbReference type="EMBL" id="SEB34039.1"/>
    </source>
</evidence>
<sequence>MTTRDAETGVTPQAALVTPRTMGVIGLGHIDMVPGAAAHPATYAFPTIIRWLAPDLLEPALRADPQLYPIVLAQARELVTAGADMVMTTCGYFTPYQRDLTRDLRIPVLTSALTQLPSIQNLIGAGKVLIVAANATGVDSRCLTAAGAVDHDRIVVRGLENPGPFQEQVLAAGGLHDIPAIITQTVDLVRQAVTEDPDISAVCLECGDLTLTSEALREQIGLPTFDYVTAADWFYASTHSPR</sequence>
<gene>
    <name evidence="1" type="ORF">SAMN04490220_0073</name>
</gene>
<evidence type="ECO:0000313" key="2">
    <source>
        <dbReference type="Proteomes" id="UP000183407"/>
    </source>
</evidence>
<protein>
    <recommendedName>
        <fullName evidence="3">Aspartate racemase</fullName>
    </recommendedName>
</protein>
<reference evidence="2" key="1">
    <citation type="submission" date="2016-10" db="EMBL/GenBank/DDBJ databases">
        <authorList>
            <person name="Varghese N."/>
        </authorList>
    </citation>
    <scope>NUCLEOTIDE SEQUENCE [LARGE SCALE GENOMIC DNA]</scope>
    <source>
        <strain evidence="2">DSM 44719</strain>
    </source>
</reference>